<feature type="compositionally biased region" description="Acidic residues" evidence="1">
    <location>
        <begin position="1"/>
        <end position="10"/>
    </location>
</feature>
<keyword evidence="3" id="KW-1185">Reference proteome</keyword>
<sequence>MATDFTEELSENNLPGPKSALPLNLGSAAAGNGQVDQHQNRRAFAVGPSHSVTPTATKEGTESRRATLGRTSEHHASVFDIFKKIRRAERFGIPVRLSEAEKRFSRAERFGIDSVCGPDEMFKAEELKRKARAERFELLTLSMATDEEAKKKARLVRFSPFL</sequence>
<evidence type="ECO:0000259" key="2">
    <source>
        <dbReference type="Pfam" id="PF18592"/>
    </source>
</evidence>
<proteinExistence type="predicted"/>
<feature type="compositionally biased region" description="Basic and acidic residues" evidence="1">
    <location>
        <begin position="59"/>
        <end position="71"/>
    </location>
</feature>
<reference evidence="4" key="1">
    <citation type="submission" date="2025-08" db="UniProtKB">
        <authorList>
            <consortium name="RefSeq"/>
        </authorList>
    </citation>
    <scope>IDENTIFICATION</scope>
    <source>
        <tissue evidence="4">Young leaves</tissue>
    </source>
</reference>
<accession>A0A6J1J7D8</accession>
<protein>
    <submittedName>
        <fullName evidence="4">Protein MODIFIER OF SNC1 11-like</fullName>
    </submittedName>
</protein>
<dbReference type="RefSeq" id="XP_022983965.1">
    <property type="nucleotide sequence ID" value="XM_023128197.1"/>
</dbReference>
<dbReference type="InterPro" id="IPR040746">
    <property type="entry name" value="THO1_MOS11_C"/>
</dbReference>
<gene>
    <name evidence="4" type="primary">LOC111482427</name>
</gene>
<feature type="region of interest" description="Disordered" evidence="1">
    <location>
        <begin position="1"/>
        <end position="71"/>
    </location>
</feature>
<evidence type="ECO:0000313" key="4">
    <source>
        <dbReference type="RefSeq" id="XP_022983965.1"/>
    </source>
</evidence>
<evidence type="ECO:0000313" key="3">
    <source>
        <dbReference type="Proteomes" id="UP000504608"/>
    </source>
</evidence>
<dbReference type="GO" id="GO:0016973">
    <property type="term" value="P:poly(A)+ mRNA export from nucleus"/>
    <property type="evidence" value="ECO:0007669"/>
    <property type="project" value="InterPro"/>
</dbReference>
<feature type="domain" description="THO1-MOS11 C-terminal" evidence="2">
    <location>
        <begin position="78"/>
        <end position="111"/>
    </location>
</feature>
<dbReference type="PANTHER" id="PTHR47701">
    <property type="entry name" value="PROTEIN MODIFIER OF SNC1 11"/>
    <property type="match status" value="1"/>
</dbReference>
<name>A0A6J1J7D8_CUCMA</name>
<dbReference type="AlphaFoldDB" id="A0A6J1J7D8"/>
<dbReference type="Proteomes" id="UP000504608">
    <property type="component" value="Unplaced"/>
</dbReference>
<evidence type="ECO:0000256" key="1">
    <source>
        <dbReference type="SAM" id="MobiDB-lite"/>
    </source>
</evidence>
<dbReference type="KEGG" id="cmax:111482427"/>
<dbReference type="OrthoDB" id="5837849at2759"/>
<organism evidence="3 4">
    <name type="scientific">Cucurbita maxima</name>
    <name type="common">Pumpkin</name>
    <name type="synonym">Winter squash</name>
    <dbReference type="NCBI Taxonomy" id="3661"/>
    <lineage>
        <taxon>Eukaryota</taxon>
        <taxon>Viridiplantae</taxon>
        <taxon>Streptophyta</taxon>
        <taxon>Embryophyta</taxon>
        <taxon>Tracheophyta</taxon>
        <taxon>Spermatophyta</taxon>
        <taxon>Magnoliopsida</taxon>
        <taxon>eudicotyledons</taxon>
        <taxon>Gunneridae</taxon>
        <taxon>Pentapetalae</taxon>
        <taxon>rosids</taxon>
        <taxon>fabids</taxon>
        <taxon>Cucurbitales</taxon>
        <taxon>Cucurbitaceae</taxon>
        <taxon>Cucurbiteae</taxon>
        <taxon>Cucurbita</taxon>
    </lineage>
</organism>
<dbReference type="GO" id="GO:0005634">
    <property type="term" value="C:nucleus"/>
    <property type="evidence" value="ECO:0007669"/>
    <property type="project" value="TreeGrafter"/>
</dbReference>
<dbReference type="InterPro" id="IPR044209">
    <property type="entry name" value="MOS11"/>
</dbReference>
<dbReference type="GeneID" id="111482427"/>
<dbReference type="Pfam" id="PF18592">
    <property type="entry name" value="Tho1_MOS11_C"/>
    <property type="match status" value="1"/>
</dbReference>
<dbReference type="PANTHER" id="PTHR47701:SF2">
    <property type="entry name" value="PROTEIN MODIFIER OF SNC1 11"/>
    <property type="match status" value="1"/>
</dbReference>